<evidence type="ECO:0000313" key="7">
    <source>
        <dbReference type="Proteomes" id="UP000073492"/>
    </source>
</evidence>
<dbReference type="GO" id="GO:0010590">
    <property type="term" value="P:regulation of septum digestion after cytokinesis"/>
    <property type="evidence" value="ECO:0007669"/>
    <property type="project" value="EnsemblFungi"/>
</dbReference>
<dbReference type="GO" id="GO:0031369">
    <property type="term" value="F:translation initiation factor binding"/>
    <property type="evidence" value="ECO:0007669"/>
    <property type="project" value="EnsemblFungi"/>
</dbReference>
<dbReference type="SUPFAM" id="SSF88798">
    <property type="entry name" value="N-terminal, heterodimerisation domain of RBP7 (RpoE)"/>
    <property type="match status" value="1"/>
</dbReference>
<dbReference type="STRING" id="113226.A0A139IJ76"/>
<dbReference type="GO" id="GO:0045948">
    <property type="term" value="P:positive regulation of translational initiation"/>
    <property type="evidence" value="ECO:0007669"/>
    <property type="project" value="EnsemblFungi"/>
</dbReference>
<dbReference type="EMBL" id="LFZO01000078">
    <property type="protein sequence ID" value="KXT14622.1"/>
    <property type="molecule type" value="Genomic_DNA"/>
</dbReference>
<dbReference type="InterPro" id="IPR045113">
    <property type="entry name" value="Rpb7-like"/>
</dbReference>
<reference evidence="6 7" key="1">
    <citation type="submission" date="2015-07" db="EMBL/GenBank/DDBJ databases">
        <title>Comparative genomics of the Sigatoka disease complex on banana suggests a link between parallel evolutionary changes in Pseudocercospora fijiensis and Pseudocercospora eumusae and increased virulence on the banana host.</title>
        <authorList>
            <person name="Chang T.-C."/>
            <person name="Salvucci A."/>
            <person name="Crous P.W."/>
            <person name="Stergiopoulos I."/>
        </authorList>
    </citation>
    <scope>NUCLEOTIDE SEQUENCE [LARGE SCALE GENOMIC DNA]</scope>
    <source>
        <strain evidence="6 7">CBS 116634</strain>
    </source>
</reference>
<evidence type="ECO:0000256" key="3">
    <source>
        <dbReference type="ARBA" id="ARBA00023163"/>
    </source>
</evidence>
<keyword evidence="3 4" id="KW-0804">Transcription</keyword>
<protein>
    <recommendedName>
        <fullName evidence="4">DNA-directed RNA polymerase subunit</fullName>
    </recommendedName>
</protein>
<dbReference type="InterPro" id="IPR003029">
    <property type="entry name" value="S1_domain"/>
</dbReference>
<dbReference type="Gene3D" id="2.40.50.140">
    <property type="entry name" value="Nucleic acid-binding proteins"/>
    <property type="match status" value="1"/>
</dbReference>
<proteinExistence type="predicted"/>
<comment type="subcellular location">
    <subcellularLocation>
        <location evidence="1 4">Nucleus</location>
    </subcellularLocation>
</comment>
<dbReference type="GO" id="GO:0000932">
    <property type="term" value="C:P-body"/>
    <property type="evidence" value="ECO:0007669"/>
    <property type="project" value="EnsemblFungi"/>
</dbReference>
<dbReference type="AlphaFoldDB" id="A0A139IJ76"/>
<dbReference type="InterPro" id="IPR036898">
    <property type="entry name" value="RNA_pol_Rpb7-like_N_sf"/>
</dbReference>
<dbReference type="GO" id="GO:0003697">
    <property type="term" value="F:single-stranded DNA binding"/>
    <property type="evidence" value="ECO:0007669"/>
    <property type="project" value="EnsemblFungi"/>
</dbReference>
<dbReference type="GO" id="GO:0005665">
    <property type="term" value="C:RNA polymerase II, core complex"/>
    <property type="evidence" value="ECO:0007669"/>
    <property type="project" value="EnsemblFungi"/>
</dbReference>
<gene>
    <name evidence="6" type="ORF">AC579_3716</name>
</gene>
<dbReference type="GO" id="GO:0060213">
    <property type="term" value="P:positive regulation of nuclear-transcribed mRNA poly(A) tail shortening"/>
    <property type="evidence" value="ECO:0007669"/>
    <property type="project" value="EnsemblFungi"/>
</dbReference>
<dbReference type="InterPro" id="IPR012340">
    <property type="entry name" value="NA-bd_OB-fold"/>
</dbReference>
<dbReference type="PANTHER" id="PTHR12709:SF4">
    <property type="entry name" value="DNA-DIRECTED RNA POLYMERASE II SUBUNIT RPB7"/>
    <property type="match status" value="1"/>
</dbReference>
<evidence type="ECO:0000256" key="1">
    <source>
        <dbReference type="ARBA" id="ARBA00004123"/>
    </source>
</evidence>
<dbReference type="SUPFAM" id="SSF50249">
    <property type="entry name" value="Nucleic acid-binding proteins"/>
    <property type="match status" value="1"/>
</dbReference>
<feature type="domain" description="S1 motif" evidence="5">
    <location>
        <begin position="81"/>
        <end position="160"/>
    </location>
</feature>
<dbReference type="GO" id="GO:0006367">
    <property type="term" value="P:transcription initiation at RNA polymerase II promoter"/>
    <property type="evidence" value="ECO:0007669"/>
    <property type="project" value="EnsemblFungi"/>
</dbReference>
<dbReference type="FunFam" id="2.40.50.140:FF:000043">
    <property type="entry name" value="DNA-directed RNA polymerase II subunit RPB7"/>
    <property type="match status" value="1"/>
</dbReference>
<dbReference type="GO" id="GO:0006368">
    <property type="term" value="P:transcription elongation by RNA polymerase II"/>
    <property type="evidence" value="ECO:0007669"/>
    <property type="project" value="EnsemblFungi"/>
</dbReference>
<keyword evidence="7" id="KW-1185">Reference proteome</keyword>
<evidence type="ECO:0000313" key="6">
    <source>
        <dbReference type="EMBL" id="KXT14622.1"/>
    </source>
</evidence>
<dbReference type="Proteomes" id="UP000073492">
    <property type="component" value="Unassembled WGS sequence"/>
</dbReference>
<dbReference type="OrthoDB" id="1162399at2759"/>
<dbReference type="Pfam" id="PF00575">
    <property type="entry name" value="S1"/>
    <property type="match status" value="1"/>
</dbReference>
<keyword evidence="4" id="KW-0539">Nucleus</keyword>
<dbReference type="GO" id="GO:0003727">
    <property type="term" value="F:single-stranded RNA binding"/>
    <property type="evidence" value="ECO:0007669"/>
    <property type="project" value="EnsemblFungi"/>
</dbReference>
<dbReference type="PANTHER" id="PTHR12709">
    <property type="entry name" value="DNA-DIRECTED RNA POLYMERASE II, III"/>
    <property type="match status" value="1"/>
</dbReference>
<evidence type="ECO:0000259" key="5">
    <source>
        <dbReference type="PROSITE" id="PS50126"/>
    </source>
</evidence>
<dbReference type="PROSITE" id="PS50126">
    <property type="entry name" value="S1"/>
    <property type="match status" value="1"/>
</dbReference>
<comment type="function">
    <text evidence="4">DNA-dependent RNA polymerase which catalyzes the transcription of DNA into RNA using the four ribonucleoside triphosphates as substrates.</text>
</comment>
<accession>A0A139IJ76</accession>
<comment type="caution">
    <text evidence="6">The sequence shown here is derived from an EMBL/GenBank/DDBJ whole genome shotgun (WGS) entry which is preliminary data.</text>
</comment>
<evidence type="ECO:0000256" key="2">
    <source>
        <dbReference type="ARBA" id="ARBA00022478"/>
    </source>
</evidence>
<name>A0A139IJ76_9PEZI</name>
<evidence type="ECO:0000256" key="4">
    <source>
        <dbReference type="RuleBase" id="RU369086"/>
    </source>
</evidence>
<keyword evidence="2 4" id="KW-0240">DNA-directed RNA polymerase</keyword>
<dbReference type="Gene3D" id="3.30.1490.120">
    <property type="entry name" value="RNA polymerase Rpb7-like, N-terminal domain"/>
    <property type="match status" value="1"/>
</dbReference>
<dbReference type="GO" id="GO:1990328">
    <property type="term" value="C:RPB4-RPB7 complex"/>
    <property type="evidence" value="ECO:0007669"/>
    <property type="project" value="EnsemblFungi"/>
</dbReference>
<organism evidence="6 7">
    <name type="scientific">Pseudocercospora musae</name>
    <dbReference type="NCBI Taxonomy" id="113226"/>
    <lineage>
        <taxon>Eukaryota</taxon>
        <taxon>Fungi</taxon>
        <taxon>Dikarya</taxon>
        <taxon>Ascomycota</taxon>
        <taxon>Pezizomycotina</taxon>
        <taxon>Dothideomycetes</taxon>
        <taxon>Dothideomycetidae</taxon>
        <taxon>Mycosphaerellales</taxon>
        <taxon>Mycosphaerellaceae</taxon>
        <taxon>Pseudocercospora</taxon>
    </lineage>
</organism>
<dbReference type="GO" id="GO:0000956">
    <property type="term" value="P:nuclear-transcribed mRNA catabolic process"/>
    <property type="evidence" value="ECO:0007669"/>
    <property type="project" value="EnsemblFungi"/>
</dbReference>
<dbReference type="GO" id="GO:0003968">
    <property type="term" value="F:RNA-directed RNA polymerase activity"/>
    <property type="evidence" value="ECO:0007669"/>
    <property type="project" value="EnsemblFungi"/>
</dbReference>
<sequence>MFFVANRTREVVLHPSFFDSAAEQKIIAKLYDDMQGNIEGTEIVIQIIGVDQISEPVLVPGTGMAKYVLSYRAIIWRPFRGEVVDGLVTTVVSNGFFVEVGAMTVFVSRSMIPSNLKYTVEGSTPSFTDNNDQIERGTQIRLRLKGIRGEIGSMFAVGSIAEDYLGYTRISAPSFISC</sequence>